<keyword evidence="4" id="KW-1185">Reference proteome</keyword>
<accession>A0A6G7YPE0</accession>
<keyword evidence="2" id="KW-0472">Membrane</keyword>
<dbReference type="RefSeq" id="WP_166410990.1">
    <property type="nucleotide sequence ID" value="NZ_CP049869.1"/>
</dbReference>
<keyword evidence="2" id="KW-0812">Transmembrane</keyword>
<proteinExistence type="predicted"/>
<reference evidence="3 4" key="1">
    <citation type="submission" date="2020-03" db="EMBL/GenBank/DDBJ databases">
        <title>Sphingomonas sp. nov., isolated from fish.</title>
        <authorList>
            <person name="Hyun D.-W."/>
            <person name="Bae J.-W."/>
        </authorList>
    </citation>
    <scope>NUCLEOTIDE SEQUENCE [LARGE SCALE GENOMIC DNA]</scope>
    <source>
        <strain evidence="3 4">HDW15B</strain>
    </source>
</reference>
<feature type="transmembrane region" description="Helical" evidence="2">
    <location>
        <begin position="53"/>
        <end position="73"/>
    </location>
</feature>
<evidence type="ECO:0000313" key="4">
    <source>
        <dbReference type="Proteomes" id="UP000503222"/>
    </source>
</evidence>
<sequence length="81" mass="8454">MTARSGEIVTTDEALPPAIGNEAGPLSTPQTARTRISIADRVILDAEVKATPLGLLAIGGLVTAILLSVPPIIRAARERER</sequence>
<name>A0A6G7YPE0_9SPHN</name>
<protein>
    <submittedName>
        <fullName evidence="3">Uncharacterized protein</fullName>
    </submittedName>
</protein>
<dbReference type="AlphaFoldDB" id="A0A6G7YPE0"/>
<dbReference type="EMBL" id="CP049869">
    <property type="protein sequence ID" value="QIK78597.1"/>
    <property type="molecule type" value="Genomic_DNA"/>
</dbReference>
<keyword evidence="2" id="KW-1133">Transmembrane helix</keyword>
<evidence type="ECO:0000313" key="3">
    <source>
        <dbReference type="EMBL" id="QIK78597.1"/>
    </source>
</evidence>
<dbReference type="KEGG" id="spii:G7077_06515"/>
<feature type="region of interest" description="Disordered" evidence="1">
    <location>
        <begin position="1"/>
        <end position="28"/>
    </location>
</feature>
<gene>
    <name evidence="3" type="ORF">G7077_06515</name>
</gene>
<dbReference type="Proteomes" id="UP000503222">
    <property type="component" value="Chromosome"/>
</dbReference>
<evidence type="ECO:0000256" key="2">
    <source>
        <dbReference type="SAM" id="Phobius"/>
    </source>
</evidence>
<organism evidence="3 4">
    <name type="scientific">Sphingomonas piscis</name>
    <dbReference type="NCBI Taxonomy" id="2714943"/>
    <lineage>
        <taxon>Bacteria</taxon>
        <taxon>Pseudomonadati</taxon>
        <taxon>Pseudomonadota</taxon>
        <taxon>Alphaproteobacteria</taxon>
        <taxon>Sphingomonadales</taxon>
        <taxon>Sphingomonadaceae</taxon>
        <taxon>Sphingomonas</taxon>
    </lineage>
</organism>
<evidence type="ECO:0000256" key="1">
    <source>
        <dbReference type="SAM" id="MobiDB-lite"/>
    </source>
</evidence>